<feature type="compositionally biased region" description="Basic and acidic residues" evidence="1">
    <location>
        <begin position="58"/>
        <end position="78"/>
    </location>
</feature>
<feature type="compositionally biased region" description="Polar residues" evidence="1">
    <location>
        <begin position="80"/>
        <end position="91"/>
    </location>
</feature>
<sequence>MQVGRVEVGEPGVVQDPAAELADGLVDLGADARDLRTGDPGGVAEGLEQLVDLAGRDAVDPGLADHHPQGLVDAELRPTKVSSPSSMSRTS</sequence>
<organism evidence="2">
    <name type="scientific">bioreactor metagenome</name>
    <dbReference type="NCBI Taxonomy" id="1076179"/>
    <lineage>
        <taxon>unclassified sequences</taxon>
        <taxon>metagenomes</taxon>
        <taxon>ecological metagenomes</taxon>
    </lineage>
</organism>
<accession>A0A645AUT2</accession>
<feature type="region of interest" description="Disordered" evidence="1">
    <location>
        <begin position="58"/>
        <end position="91"/>
    </location>
</feature>
<name>A0A645AUT2_9ZZZZ</name>
<evidence type="ECO:0000313" key="2">
    <source>
        <dbReference type="EMBL" id="MPM56890.1"/>
    </source>
</evidence>
<evidence type="ECO:0000256" key="1">
    <source>
        <dbReference type="SAM" id="MobiDB-lite"/>
    </source>
</evidence>
<reference evidence="2" key="1">
    <citation type="submission" date="2019-08" db="EMBL/GenBank/DDBJ databases">
        <authorList>
            <person name="Kucharzyk K."/>
            <person name="Murdoch R.W."/>
            <person name="Higgins S."/>
            <person name="Loffler F."/>
        </authorList>
    </citation>
    <scope>NUCLEOTIDE SEQUENCE</scope>
</reference>
<proteinExistence type="predicted"/>
<protein>
    <submittedName>
        <fullName evidence="2">Uncharacterized protein</fullName>
    </submittedName>
</protein>
<dbReference type="EMBL" id="VSSQ01015986">
    <property type="protein sequence ID" value="MPM56890.1"/>
    <property type="molecule type" value="Genomic_DNA"/>
</dbReference>
<gene>
    <name evidence="2" type="ORF">SDC9_103707</name>
</gene>
<dbReference type="AlphaFoldDB" id="A0A645AUT2"/>
<comment type="caution">
    <text evidence="2">The sequence shown here is derived from an EMBL/GenBank/DDBJ whole genome shotgun (WGS) entry which is preliminary data.</text>
</comment>